<dbReference type="PANTHER" id="PTHR48081">
    <property type="entry name" value="AB HYDROLASE SUPERFAMILY PROTEIN C4A8.06C"/>
    <property type="match status" value="1"/>
</dbReference>
<keyword evidence="5" id="KW-1185">Reference proteome</keyword>
<dbReference type="Proteomes" id="UP000694660">
    <property type="component" value="Unassembled WGS sequence"/>
</dbReference>
<proteinExistence type="predicted"/>
<dbReference type="InterPro" id="IPR029058">
    <property type="entry name" value="AB_hydrolase_fold"/>
</dbReference>
<dbReference type="InterPro" id="IPR049492">
    <property type="entry name" value="BD-FAE-like_dom"/>
</dbReference>
<sequence>MPRWLLAALLVLLTLPTHAGALRDRIAERRQQAAPFEQLKDLAYGPHERQRFDVYLPKPRPTGAPIILLVHGGGWRHGDKGADSVVEHKVRHWVGQGVILVSTNYRLLPETAPLEQADDVARALAAVQRQAAGWGGDANRLVLMGHSAGAHLVALLGASPERVKAAGAAPWRATVALDSAALDLPAIMQRRHLRLYDQAFGDDPANWRAASPLHQQRTAGPPLLAVCSTERNDGPCPNAEAFAAAAKPLGMRVEILPQARSHREINVDLGNDAAYTGAVDAFLRSVDARWPVAR</sequence>
<evidence type="ECO:0000313" key="5">
    <source>
        <dbReference type="Proteomes" id="UP000694660"/>
    </source>
</evidence>
<evidence type="ECO:0000313" key="4">
    <source>
        <dbReference type="EMBL" id="MBT0962834.1"/>
    </source>
</evidence>
<organism evidence="4 5">
    <name type="scientific">Denitromonas iodatirespirans</name>
    <dbReference type="NCBI Taxonomy" id="2795389"/>
    <lineage>
        <taxon>Bacteria</taxon>
        <taxon>Pseudomonadati</taxon>
        <taxon>Pseudomonadota</taxon>
        <taxon>Betaproteobacteria</taxon>
        <taxon>Rhodocyclales</taxon>
        <taxon>Zoogloeaceae</taxon>
        <taxon>Denitromonas</taxon>
    </lineage>
</organism>
<evidence type="ECO:0000256" key="1">
    <source>
        <dbReference type="ARBA" id="ARBA00022801"/>
    </source>
</evidence>
<dbReference type="SUPFAM" id="SSF53474">
    <property type="entry name" value="alpha/beta-Hydrolases"/>
    <property type="match status" value="1"/>
</dbReference>
<keyword evidence="2" id="KW-0732">Signal</keyword>
<name>A0A944DA84_DENI1</name>
<protein>
    <submittedName>
        <fullName evidence="4">Alpha/beta hydrolase</fullName>
    </submittedName>
</protein>
<gene>
    <name evidence="4" type="ORF">I8J34_16755</name>
</gene>
<dbReference type="Pfam" id="PF20434">
    <property type="entry name" value="BD-FAE"/>
    <property type="match status" value="1"/>
</dbReference>
<dbReference type="EMBL" id="JAEKFT010000021">
    <property type="protein sequence ID" value="MBT0962834.1"/>
    <property type="molecule type" value="Genomic_DNA"/>
</dbReference>
<evidence type="ECO:0000259" key="3">
    <source>
        <dbReference type="Pfam" id="PF20434"/>
    </source>
</evidence>
<dbReference type="RefSeq" id="WP_214362786.1">
    <property type="nucleotide sequence ID" value="NZ_JAEKFT010000021.1"/>
</dbReference>
<evidence type="ECO:0000256" key="2">
    <source>
        <dbReference type="SAM" id="SignalP"/>
    </source>
</evidence>
<dbReference type="AlphaFoldDB" id="A0A944DA84"/>
<dbReference type="Gene3D" id="3.40.50.1820">
    <property type="entry name" value="alpha/beta hydrolase"/>
    <property type="match status" value="1"/>
</dbReference>
<dbReference type="InterPro" id="IPR050300">
    <property type="entry name" value="GDXG_lipolytic_enzyme"/>
</dbReference>
<dbReference type="PANTHER" id="PTHR48081:SF33">
    <property type="entry name" value="KYNURENINE FORMAMIDASE"/>
    <property type="match status" value="1"/>
</dbReference>
<feature type="domain" description="BD-FAE-like" evidence="3">
    <location>
        <begin position="53"/>
        <end position="161"/>
    </location>
</feature>
<dbReference type="GO" id="GO:0016787">
    <property type="term" value="F:hydrolase activity"/>
    <property type="evidence" value="ECO:0007669"/>
    <property type="project" value="UniProtKB-KW"/>
</dbReference>
<keyword evidence="1 4" id="KW-0378">Hydrolase</keyword>
<feature type="signal peptide" evidence="2">
    <location>
        <begin position="1"/>
        <end position="19"/>
    </location>
</feature>
<accession>A0A944DA84</accession>
<feature type="chain" id="PRO_5037440718" evidence="2">
    <location>
        <begin position="20"/>
        <end position="294"/>
    </location>
</feature>
<comment type="caution">
    <text evidence="4">The sequence shown here is derived from an EMBL/GenBank/DDBJ whole genome shotgun (WGS) entry which is preliminary data.</text>
</comment>
<reference evidence="5" key="1">
    <citation type="journal article" date="2022" name="ISME J.">
        <title>Genetic and phylogenetic analysis of dissimilatory iodate-reducing bacteria identifies potential niches across the world's oceans.</title>
        <authorList>
            <person name="Reyes-Umana V."/>
            <person name="Henning Z."/>
            <person name="Lee K."/>
            <person name="Barnum T.P."/>
            <person name="Coates J.D."/>
        </authorList>
    </citation>
    <scope>NUCLEOTIDE SEQUENCE [LARGE SCALE GENOMIC DNA]</scope>
    <source>
        <strain evidence="5">IR12</strain>
    </source>
</reference>